<proteinExistence type="predicted"/>
<feature type="region of interest" description="Disordered" evidence="3">
    <location>
        <begin position="1"/>
        <end position="24"/>
    </location>
</feature>
<dbReference type="Proteomes" id="UP000504637">
    <property type="component" value="Unplaced"/>
</dbReference>
<dbReference type="GO" id="GO:0004059">
    <property type="term" value="F:aralkylamine N-acetyltransferase activity"/>
    <property type="evidence" value="ECO:0007669"/>
    <property type="project" value="TreeGrafter"/>
</dbReference>
<dbReference type="CDD" id="cd04301">
    <property type="entry name" value="NAT_SF"/>
    <property type="match status" value="1"/>
</dbReference>
<evidence type="ECO:0000256" key="3">
    <source>
        <dbReference type="SAM" id="MobiDB-lite"/>
    </source>
</evidence>
<dbReference type="Gene3D" id="3.40.630.30">
    <property type="match status" value="1"/>
</dbReference>
<dbReference type="RefSeq" id="XP_033456551.1">
    <property type="nucleotide sequence ID" value="XM_033605687.1"/>
</dbReference>
<name>A0A6J3LUR5_9PEZI</name>
<dbReference type="PANTHER" id="PTHR10908">
    <property type="entry name" value="SEROTONIN N-ACETYLTRANSFERASE"/>
    <property type="match status" value="1"/>
</dbReference>
<accession>A0A6J3LUR5</accession>
<sequence>MTLSTVSSETDPTHTLQGDNAASRQSRTYSLRPFIQTLTVADVESCTMLEHAAFPPAEQASQEIIQYRLSHCNELGLGLYTSQIEPDLERSLGASDTDTLDGSLATSQNPKLIGHVISTLSTASVVLDQAMSMPRPSSAVISSSQGSSVPTPSGVTPPSGHEPHGRTLCIHSLAVLPAYQRLGLATMLFETYLKRMASQDLADRAALIAHEHLVPWYETFGFVSQGPSQAQHGGGGWIDMVLEWKQ</sequence>
<reference evidence="6" key="2">
    <citation type="submission" date="2020-04" db="EMBL/GenBank/DDBJ databases">
        <authorList>
            <consortium name="NCBI Genome Project"/>
        </authorList>
    </citation>
    <scope>NUCLEOTIDE SEQUENCE</scope>
    <source>
        <strain evidence="6">CBS 342.82</strain>
    </source>
</reference>
<feature type="region of interest" description="Disordered" evidence="3">
    <location>
        <begin position="136"/>
        <end position="163"/>
    </location>
</feature>
<organism evidence="6">
    <name type="scientific">Dissoconium aciculare CBS 342.82</name>
    <dbReference type="NCBI Taxonomy" id="1314786"/>
    <lineage>
        <taxon>Eukaryota</taxon>
        <taxon>Fungi</taxon>
        <taxon>Dikarya</taxon>
        <taxon>Ascomycota</taxon>
        <taxon>Pezizomycotina</taxon>
        <taxon>Dothideomycetes</taxon>
        <taxon>Dothideomycetidae</taxon>
        <taxon>Mycosphaerellales</taxon>
        <taxon>Dissoconiaceae</taxon>
        <taxon>Dissoconium</taxon>
    </lineage>
</organism>
<dbReference type="AlphaFoldDB" id="A0A6J3LUR5"/>
<dbReference type="PROSITE" id="PS51186">
    <property type="entry name" value="GNAT"/>
    <property type="match status" value="1"/>
</dbReference>
<dbReference type="GO" id="GO:0005737">
    <property type="term" value="C:cytoplasm"/>
    <property type="evidence" value="ECO:0007669"/>
    <property type="project" value="TreeGrafter"/>
</dbReference>
<evidence type="ECO:0000313" key="5">
    <source>
        <dbReference type="Proteomes" id="UP000504637"/>
    </source>
</evidence>
<evidence type="ECO:0000259" key="4">
    <source>
        <dbReference type="PROSITE" id="PS51186"/>
    </source>
</evidence>
<gene>
    <name evidence="6" type="ORF">K489DRAFT_383739</name>
</gene>
<evidence type="ECO:0000256" key="1">
    <source>
        <dbReference type="ARBA" id="ARBA00022679"/>
    </source>
</evidence>
<dbReference type="InterPro" id="IPR051635">
    <property type="entry name" value="SNAT-like"/>
</dbReference>
<keyword evidence="2" id="KW-0012">Acyltransferase</keyword>
<dbReference type="GeneID" id="54363487"/>
<dbReference type="Pfam" id="PF13673">
    <property type="entry name" value="Acetyltransf_10"/>
    <property type="match status" value="1"/>
</dbReference>
<protein>
    <submittedName>
        <fullName evidence="6">Acyl-CoA N-acyltransferase</fullName>
    </submittedName>
</protein>
<keyword evidence="1" id="KW-0808">Transferase</keyword>
<dbReference type="PANTHER" id="PTHR10908:SF0">
    <property type="entry name" value="SEROTONIN N-ACETYLTRANSFERASE"/>
    <property type="match status" value="1"/>
</dbReference>
<evidence type="ECO:0000313" key="6">
    <source>
        <dbReference type="RefSeq" id="XP_033456551.1"/>
    </source>
</evidence>
<feature type="domain" description="N-acetyltransferase" evidence="4">
    <location>
        <begin position="33"/>
        <end position="245"/>
    </location>
</feature>
<keyword evidence="5" id="KW-1185">Reference proteome</keyword>
<feature type="compositionally biased region" description="Low complexity" evidence="3">
    <location>
        <begin position="136"/>
        <end position="159"/>
    </location>
</feature>
<reference evidence="6" key="1">
    <citation type="submission" date="2020-01" db="EMBL/GenBank/DDBJ databases">
        <authorList>
            <consortium name="DOE Joint Genome Institute"/>
            <person name="Haridas S."/>
            <person name="Albert R."/>
            <person name="Binder M."/>
            <person name="Bloem J."/>
            <person name="Labutti K."/>
            <person name="Salamov A."/>
            <person name="Andreopoulos B."/>
            <person name="Baker S.E."/>
            <person name="Barry K."/>
            <person name="Bills G."/>
            <person name="Bluhm B.H."/>
            <person name="Cannon C."/>
            <person name="Castanera R."/>
            <person name="Culley D.E."/>
            <person name="Daum C."/>
            <person name="Ezra D."/>
            <person name="Gonzalez J.B."/>
            <person name="Henrissat B."/>
            <person name="Kuo A."/>
            <person name="Liang C."/>
            <person name="Lipzen A."/>
            <person name="Lutzoni F."/>
            <person name="Magnuson J."/>
            <person name="Mondo S."/>
            <person name="Nolan M."/>
            <person name="Ohm R."/>
            <person name="Pangilinan J."/>
            <person name="Park H.-J."/>
            <person name="Ramirez L."/>
            <person name="Alfaro M."/>
            <person name="Sun H."/>
            <person name="Tritt A."/>
            <person name="Yoshinaga Y."/>
            <person name="Zwiers L.-H."/>
            <person name="Turgeon B.G."/>
            <person name="Goodwin S.B."/>
            <person name="Spatafora J.W."/>
            <person name="Crous P.W."/>
            <person name="Grigoriev I.V."/>
        </authorList>
    </citation>
    <scope>NUCLEOTIDE SEQUENCE</scope>
    <source>
        <strain evidence="6">CBS 342.82</strain>
    </source>
</reference>
<dbReference type="OrthoDB" id="30840at2759"/>
<evidence type="ECO:0000256" key="2">
    <source>
        <dbReference type="ARBA" id="ARBA00023315"/>
    </source>
</evidence>
<dbReference type="InterPro" id="IPR000182">
    <property type="entry name" value="GNAT_dom"/>
</dbReference>
<dbReference type="InterPro" id="IPR016181">
    <property type="entry name" value="Acyl_CoA_acyltransferase"/>
</dbReference>
<reference evidence="6" key="3">
    <citation type="submission" date="2025-08" db="UniProtKB">
        <authorList>
            <consortium name="RefSeq"/>
        </authorList>
    </citation>
    <scope>IDENTIFICATION</scope>
    <source>
        <strain evidence="6">CBS 342.82</strain>
    </source>
</reference>
<dbReference type="SUPFAM" id="SSF55729">
    <property type="entry name" value="Acyl-CoA N-acyltransferases (Nat)"/>
    <property type="match status" value="1"/>
</dbReference>